<comment type="similarity">
    <text evidence="2 9">Belongs to the mannose-6-phosphate isomerase type 2 family.</text>
</comment>
<dbReference type="InterPro" id="IPR029044">
    <property type="entry name" value="Nucleotide-diphossugar_trans"/>
</dbReference>
<dbReference type="Gene3D" id="2.60.120.10">
    <property type="entry name" value="Jelly Rolls"/>
    <property type="match status" value="1"/>
</dbReference>
<dbReference type="EC" id="2.7.7.13" evidence="3"/>
<dbReference type="InterPro" id="IPR049577">
    <property type="entry name" value="GMPP_N"/>
</dbReference>
<protein>
    <recommendedName>
        <fullName evidence="3">mannose-1-phosphate guanylyltransferase</fullName>
        <ecNumber evidence="3">2.7.7.13</ecNumber>
    </recommendedName>
</protein>
<evidence type="ECO:0000256" key="6">
    <source>
        <dbReference type="ARBA" id="ARBA00022741"/>
    </source>
</evidence>
<comment type="caution">
    <text evidence="13">The sequence shown here is derived from an EMBL/GenBank/DDBJ whole genome shotgun (WGS) entry which is preliminary data.</text>
</comment>
<comment type="catalytic activity">
    <reaction evidence="8">
        <text>alpha-D-mannose 1-phosphate + GTP + H(+) = GDP-alpha-D-mannose + diphosphate</text>
        <dbReference type="Rhea" id="RHEA:15229"/>
        <dbReference type="ChEBI" id="CHEBI:15378"/>
        <dbReference type="ChEBI" id="CHEBI:33019"/>
        <dbReference type="ChEBI" id="CHEBI:37565"/>
        <dbReference type="ChEBI" id="CHEBI:57527"/>
        <dbReference type="ChEBI" id="CHEBI:58409"/>
        <dbReference type="EC" id="2.7.7.13"/>
    </reaction>
</comment>
<dbReference type="InterPro" id="IPR051161">
    <property type="entry name" value="Mannose-6P_isomerase_type2"/>
</dbReference>
<dbReference type="InterPro" id="IPR054566">
    <property type="entry name" value="ManC/GMP-like_b-helix"/>
</dbReference>
<dbReference type="SUPFAM" id="SSF51182">
    <property type="entry name" value="RmlC-like cupins"/>
    <property type="match status" value="1"/>
</dbReference>
<dbReference type="Pfam" id="PF00483">
    <property type="entry name" value="NTP_transferase"/>
    <property type="match status" value="1"/>
</dbReference>
<dbReference type="FunFam" id="3.90.550.10:FF:000046">
    <property type="entry name" value="Mannose-1-phosphate guanylyltransferase (GDP)"/>
    <property type="match status" value="1"/>
</dbReference>
<dbReference type="Pfam" id="PF22640">
    <property type="entry name" value="ManC_GMP_beta-helix"/>
    <property type="match status" value="1"/>
</dbReference>
<accession>A0A099KYH3</accession>
<dbReference type="GO" id="GO:0004475">
    <property type="term" value="F:mannose-1-phosphate guanylyltransferase (GTP) activity"/>
    <property type="evidence" value="ECO:0007669"/>
    <property type="project" value="UniProtKB-EC"/>
</dbReference>
<reference evidence="13 14" key="1">
    <citation type="submission" date="2014-08" db="EMBL/GenBank/DDBJ databases">
        <title>Genomic and Phenotypic Diversity of Colwellia psychrerythraea strains from Disparate Marine Basins.</title>
        <authorList>
            <person name="Techtmann S.M."/>
            <person name="Stelling S.C."/>
            <person name="Utturkar S.M."/>
            <person name="Alshibli N."/>
            <person name="Harris A."/>
            <person name="Brown S.D."/>
            <person name="Hazen T.C."/>
        </authorList>
    </citation>
    <scope>NUCLEOTIDE SEQUENCE [LARGE SCALE GENOMIC DNA]</scope>
    <source>
        <strain evidence="13 14">ND2E</strain>
    </source>
</reference>
<gene>
    <name evidence="13" type="ORF">ND2E_1882</name>
</gene>
<evidence type="ECO:0000256" key="5">
    <source>
        <dbReference type="ARBA" id="ARBA00022695"/>
    </source>
</evidence>
<proteinExistence type="inferred from homology"/>
<evidence type="ECO:0000256" key="1">
    <source>
        <dbReference type="ARBA" id="ARBA00004823"/>
    </source>
</evidence>
<name>A0A099KYH3_COLPS</name>
<dbReference type="NCBIfam" id="TIGR01479">
    <property type="entry name" value="GMP_PMI"/>
    <property type="match status" value="1"/>
</dbReference>
<dbReference type="AlphaFoldDB" id="A0A099KYH3"/>
<evidence type="ECO:0000256" key="4">
    <source>
        <dbReference type="ARBA" id="ARBA00022679"/>
    </source>
</evidence>
<dbReference type="GO" id="GO:0009298">
    <property type="term" value="P:GDP-mannose biosynthetic process"/>
    <property type="evidence" value="ECO:0007669"/>
    <property type="project" value="UniProtKB-UniPathway"/>
</dbReference>
<dbReference type="UniPathway" id="UPA00126">
    <property type="reaction ID" value="UER00930"/>
</dbReference>
<dbReference type="Pfam" id="PF01050">
    <property type="entry name" value="MannoseP_isomer"/>
    <property type="match status" value="1"/>
</dbReference>
<evidence type="ECO:0000259" key="11">
    <source>
        <dbReference type="Pfam" id="PF01050"/>
    </source>
</evidence>
<evidence type="ECO:0000256" key="8">
    <source>
        <dbReference type="ARBA" id="ARBA00047343"/>
    </source>
</evidence>
<dbReference type="RefSeq" id="WP_033092612.1">
    <property type="nucleotide sequence ID" value="NZ_JQED01000005.1"/>
</dbReference>
<organism evidence="13 14">
    <name type="scientific">Colwellia psychrerythraea</name>
    <name type="common">Vibrio psychroerythus</name>
    <dbReference type="NCBI Taxonomy" id="28229"/>
    <lineage>
        <taxon>Bacteria</taxon>
        <taxon>Pseudomonadati</taxon>
        <taxon>Pseudomonadota</taxon>
        <taxon>Gammaproteobacteria</taxon>
        <taxon>Alteromonadales</taxon>
        <taxon>Colwelliaceae</taxon>
        <taxon>Colwellia</taxon>
    </lineage>
</organism>
<dbReference type="InterPro" id="IPR011051">
    <property type="entry name" value="RmlC_Cupin_sf"/>
</dbReference>
<dbReference type="PANTHER" id="PTHR46390:SF1">
    <property type="entry name" value="MANNOSE-1-PHOSPHATE GUANYLYLTRANSFERASE"/>
    <property type="match status" value="1"/>
</dbReference>
<keyword evidence="6" id="KW-0547">Nucleotide-binding</keyword>
<dbReference type="GO" id="GO:0000271">
    <property type="term" value="P:polysaccharide biosynthetic process"/>
    <property type="evidence" value="ECO:0007669"/>
    <property type="project" value="InterPro"/>
</dbReference>
<dbReference type="CDD" id="cd02509">
    <property type="entry name" value="GDP-M1P_Guanylyltransferase"/>
    <property type="match status" value="1"/>
</dbReference>
<keyword evidence="13" id="KW-0413">Isomerase</keyword>
<evidence type="ECO:0000256" key="7">
    <source>
        <dbReference type="ARBA" id="ARBA00023134"/>
    </source>
</evidence>
<dbReference type="PATRIC" id="fig|28229.4.peg.901"/>
<dbReference type="Proteomes" id="UP000029843">
    <property type="component" value="Unassembled WGS sequence"/>
</dbReference>
<dbReference type="InterPro" id="IPR005835">
    <property type="entry name" value="NTP_transferase_dom"/>
</dbReference>
<evidence type="ECO:0000256" key="2">
    <source>
        <dbReference type="ARBA" id="ARBA00006115"/>
    </source>
</evidence>
<dbReference type="OrthoDB" id="9806359at2"/>
<keyword evidence="5 13" id="KW-0548">Nucleotidyltransferase</keyword>
<dbReference type="InterPro" id="IPR006375">
    <property type="entry name" value="Man1P_GuaTrfase/Man6P_Isoase"/>
</dbReference>
<evidence type="ECO:0000313" key="13">
    <source>
        <dbReference type="EMBL" id="KGJ94693.1"/>
    </source>
</evidence>
<dbReference type="PANTHER" id="PTHR46390">
    <property type="entry name" value="MANNOSE-1-PHOSPHATE GUANYLYLTRANSFERASE"/>
    <property type="match status" value="1"/>
</dbReference>
<sequence length="476" mass="52889">MIPEKIFPAIMCGGSGTRLWPLSRALFPKQFLPLVNDSSMLQDTLLRLPKNSGEPVFICNEEHRFLVAEQVRQLSQEKSTILLEPEGRNTAPAVALAAIHALEKDENAMLLVLAADHVIQDTEAFHQSVEQASIAAQKGKLVTFGIVPTHAETGYGYIKKGSEEMPSTFDVAKFVEKPNAQVASDYLASGDYLWNSGMFLFKASRYLEELAKYRGDILEHCQQAMKGVKQDLDFLRPNITDFLACASESIDYAVMEKTDSAVVIPLDAGWSDVGSYSALWEVCPQNADKNVLKGDVIAQQTTNSYIHSQNKLIATVGVDNLVIIDTPDAVLVANKDKVQEVKQIVEQLKKEQRSEAVIHREVYRPWGKYDSVDNGERFQVKRITVKPGAKLSVQMHHHRAEHWIIVSGTAKVTIDEKVVLLTENQSAYIPVGAVHALENPGKLPLEMIEVQSGSYLGEDDIVRFEDKYGRVAADNK</sequence>
<evidence type="ECO:0000259" key="10">
    <source>
        <dbReference type="Pfam" id="PF00483"/>
    </source>
</evidence>
<comment type="pathway">
    <text evidence="1">Nucleotide-sugar biosynthesis; GDP-alpha-D-mannose biosynthesis; GDP-alpha-D-mannose from alpha-D-mannose 1-phosphate (GTP route): step 1/1.</text>
</comment>
<dbReference type="SUPFAM" id="SSF53448">
    <property type="entry name" value="Nucleotide-diphospho-sugar transferases"/>
    <property type="match status" value="1"/>
</dbReference>
<keyword evidence="4 13" id="KW-0808">Transferase</keyword>
<dbReference type="FunFam" id="2.60.120.10:FF:000032">
    <property type="entry name" value="Mannose-1-phosphate guanylyltransferase/mannose-6-phosphate isomerase"/>
    <property type="match status" value="1"/>
</dbReference>
<keyword evidence="7" id="KW-0342">GTP-binding</keyword>
<dbReference type="GO" id="GO:0016853">
    <property type="term" value="F:isomerase activity"/>
    <property type="evidence" value="ECO:0007669"/>
    <property type="project" value="UniProtKB-KW"/>
</dbReference>
<evidence type="ECO:0000313" key="14">
    <source>
        <dbReference type="Proteomes" id="UP000029843"/>
    </source>
</evidence>
<dbReference type="InterPro" id="IPR014710">
    <property type="entry name" value="RmlC-like_jellyroll"/>
</dbReference>
<feature type="domain" description="Nucleotidyl transferase" evidence="10">
    <location>
        <begin position="9"/>
        <end position="285"/>
    </location>
</feature>
<dbReference type="Gene3D" id="3.90.550.10">
    <property type="entry name" value="Spore Coat Polysaccharide Biosynthesis Protein SpsA, Chain A"/>
    <property type="match status" value="1"/>
</dbReference>
<dbReference type="InterPro" id="IPR001538">
    <property type="entry name" value="Man6P_isomerase-2_C"/>
</dbReference>
<feature type="domain" description="Mannose-6-phosphate isomerase type II C-terminal" evidence="11">
    <location>
        <begin position="352"/>
        <end position="466"/>
    </location>
</feature>
<feature type="domain" description="MannoseP isomerase/GMP-like beta-helix" evidence="12">
    <location>
        <begin position="294"/>
        <end position="348"/>
    </location>
</feature>
<dbReference type="GO" id="GO:0005525">
    <property type="term" value="F:GTP binding"/>
    <property type="evidence" value="ECO:0007669"/>
    <property type="project" value="UniProtKB-KW"/>
</dbReference>
<dbReference type="CDD" id="cd02213">
    <property type="entry name" value="cupin_PMI_typeII_C"/>
    <property type="match status" value="1"/>
</dbReference>
<evidence type="ECO:0000259" key="12">
    <source>
        <dbReference type="Pfam" id="PF22640"/>
    </source>
</evidence>
<dbReference type="EMBL" id="JQED01000005">
    <property type="protein sequence ID" value="KGJ94693.1"/>
    <property type="molecule type" value="Genomic_DNA"/>
</dbReference>
<evidence type="ECO:0000256" key="3">
    <source>
        <dbReference type="ARBA" id="ARBA00012387"/>
    </source>
</evidence>
<evidence type="ECO:0000256" key="9">
    <source>
        <dbReference type="RuleBase" id="RU004190"/>
    </source>
</evidence>